<dbReference type="OrthoDB" id="212282at2157"/>
<dbReference type="EMBL" id="FOZK01000004">
    <property type="protein sequence ID" value="SFS09705.1"/>
    <property type="molecule type" value="Genomic_DNA"/>
</dbReference>
<evidence type="ECO:0000313" key="1">
    <source>
        <dbReference type="EMBL" id="SFS09705.1"/>
    </source>
</evidence>
<dbReference type="InterPro" id="IPR018727">
    <property type="entry name" value="DUF2267"/>
</dbReference>
<proteinExistence type="predicted"/>
<dbReference type="Pfam" id="PF10025">
    <property type="entry name" value="DUF2267"/>
    <property type="match status" value="1"/>
</dbReference>
<dbReference type="AlphaFoldDB" id="A0A1I6M1Y2"/>
<dbReference type="Gene3D" id="1.10.490.110">
    <property type="entry name" value="Uncharacterized conserved protein DUF2267"/>
    <property type="match status" value="1"/>
</dbReference>
<sequence>MDRDDILDATARRAGLDSERAAERAVLATMTTLGEHVSKEESQQMAAQLPPEISDAMTSRSTDSPEEFAVDEFVDRVASREGGEVSEEEAVVHTRAVVATLAEAGVGTELQDAREQLPDEFDTLFETDDLDAE</sequence>
<name>A0A1I6M1Y2_9EURY</name>
<evidence type="ECO:0000313" key="2">
    <source>
        <dbReference type="Proteomes" id="UP000199062"/>
    </source>
</evidence>
<accession>A0A1I6M1Y2</accession>
<reference evidence="1 2" key="1">
    <citation type="submission" date="2016-10" db="EMBL/GenBank/DDBJ databases">
        <authorList>
            <person name="de Groot N.N."/>
        </authorList>
    </citation>
    <scope>NUCLEOTIDE SEQUENCE [LARGE SCALE GENOMIC DNA]</scope>
    <source>
        <strain evidence="1 2">CGMCC 1.10457</strain>
    </source>
</reference>
<gene>
    <name evidence="1" type="ORF">SAMN05216559_3566</name>
</gene>
<dbReference type="Proteomes" id="UP000199062">
    <property type="component" value="Unassembled WGS sequence"/>
</dbReference>
<dbReference type="RefSeq" id="WP_089818249.1">
    <property type="nucleotide sequence ID" value="NZ_FOZK01000004.1"/>
</dbReference>
<keyword evidence="2" id="KW-1185">Reference proteome</keyword>
<dbReference type="InterPro" id="IPR038282">
    <property type="entry name" value="DUF2267_sf"/>
</dbReference>
<organism evidence="1 2">
    <name type="scientific">Halomicrobium zhouii</name>
    <dbReference type="NCBI Taxonomy" id="767519"/>
    <lineage>
        <taxon>Archaea</taxon>
        <taxon>Methanobacteriati</taxon>
        <taxon>Methanobacteriota</taxon>
        <taxon>Stenosarchaea group</taxon>
        <taxon>Halobacteria</taxon>
        <taxon>Halobacteriales</taxon>
        <taxon>Haloarculaceae</taxon>
        <taxon>Halomicrobium</taxon>
    </lineage>
</organism>
<protein>
    <submittedName>
        <fullName evidence="1">Uncharacterized conserved protein, DUF2267 family</fullName>
    </submittedName>
</protein>
<dbReference type="STRING" id="767519.SAMN05216559_3566"/>